<keyword evidence="7" id="KW-1133">Transmembrane helix</keyword>
<dbReference type="GO" id="GO:0005886">
    <property type="term" value="C:plasma membrane"/>
    <property type="evidence" value="ECO:0007669"/>
    <property type="project" value="UniProtKB-SubCell"/>
</dbReference>
<feature type="transmembrane region" description="Helical" evidence="7">
    <location>
        <begin position="27"/>
        <end position="45"/>
    </location>
</feature>
<name>A0A382CXZ1_9ZZZZ</name>
<evidence type="ECO:0000256" key="5">
    <source>
        <dbReference type="ARBA" id="ARBA00022679"/>
    </source>
</evidence>
<dbReference type="AlphaFoldDB" id="A0A382CXZ1"/>
<evidence type="ECO:0000256" key="4">
    <source>
        <dbReference type="ARBA" id="ARBA00022676"/>
    </source>
</evidence>
<dbReference type="SUPFAM" id="SSF53448">
    <property type="entry name" value="Nucleotide-diphospho-sugar transferases"/>
    <property type="match status" value="1"/>
</dbReference>
<keyword evidence="4" id="KW-0328">Glycosyltransferase</keyword>
<dbReference type="Gene3D" id="3.90.550.10">
    <property type="entry name" value="Spore Coat Polysaccharide Biosynthesis Protein SpsA, Chain A"/>
    <property type="match status" value="1"/>
</dbReference>
<protein>
    <recommendedName>
        <fullName evidence="8">Glycosyltransferase 2-like domain-containing protein</fullName>
    </recommendedName>
</protein>
<dbReference type="PANTHER" id="PTHR22913">
    <property type="entry name" value="HYALURONAN SYNTHASE"/>
    <property type="match status" value="1"/>
</dbReference>
<evidence type="ECO:0000313" key="9">
    <source>
        <dbReference type="EMBL" id="SVB30197.1"/>
    </source>
</evidence>
<dbReference type="PANTHER" id="PTHR22913:SF12">
    <property type="entry name" value="MANNURONAN SYNTHASE"/>
    <property type="match status" value="1"/>
</dbReference>
<evidence type="ECO:0000256" key="6">
    <source>
        <dbReference type="ARBA" id="ARBA00023136"/>
    </source>
</evidence>
<evidence type="ECO:0000256" key="3">
    <source>
        <dbReference type="ARBA" id="ARBA00022475"/>
    </source>
</evidence>
<dbReference type="CDD" id="cd06423">
    <property type="entry name" value="CESA_like"/>
    <property type="match status" value="1"/>
</dbReference>
<feature type="domain" description="Glycosyltransferase 2-like" evidence="8">
    <location>
        <begin position="92"/>
        <end position="259"/>
    </location>
</feature>
<dbReference type="InterPro" id="IPR001173">
    <property type="entry name" value="Glyco_trans_2-like"/>
</dbReference>
<dbReference type="GO" id="GO:0085029">
    <property type="term" value="P:extracellular matrix assembly"/>
    <property type="evidence" value="ECO:0007669"/>
    <property type="project" value="TreeGrafter"/>
</dbReference>
<evidence type="ECO:0000259" key="8">
    <source>
        <dbReference type="Pfam" id="PF00535"/>
    </source>
</evidence>
<reference evidence="9" key="1">
    <citation type="submission" date="2018-05" db="EMBL/GenBank/DDBJ databases">
        <authorList>
            <person name="Lanie J.A."/>
            <person name="Ng W.-L."/>
            <person name="Kazmierczak K.M."/>
            <person name="Andrzejewski T.M."/>
            <person name="Davidsen T.M."/>
            <person name="Wayne K.J."/>
            <person name="Tettelin H."/>
            <person name="Glass J.I."/>
            <person name="Rusch D."/>
            <person name="Podicherti R."/>
            <person name="Tsui H.-C.T."/>
            <person name="Winkler M.E."/>
        </authorList>
    </citation>
    <scope>NUCLEOTIDE SEQUENCE</scope>
</reference>
<feature type="transmembrane region" description="Helical" evidence="7">
    <location>
        <begin position="407"/>
        <end position="430"/>
    </location>
</feature>
<feature type="transmembrane region" description="Helical" evidence="7">
    <location>
        <begin position="376"/>
        <end position="395"/>
    </location>
</feature>
<keyword evidence="3" id="KW-1003">Cell membrane</keyword>
<comment type="subcellular location">
    <subcellularLocation>
        <location evidence="1">Cell membrane</location>
    </subcellularLocation>
</comment>
<keyword evidence="5" id="KW-0808">Transferase</keyword>
<keyword evidence="6 7" id="KW-0472">Membrane</keyword>
<organism evidence="9">
    <name type="scientific">marine metagenome</name>
    <dbReference type="NCBI Taxonomy" id="408172"/>
    <lineage>
        <taxon>unclassified sequences</taxon>
        <taxon>metagenomes</taxon>
        <taxon>ecological metagenomes</taxon>
    </lineage>
</organism>
<dbReference type="GO" id="GO:0030213">
    <property type="term" value="P:hyaluronan biosynthetic process"/>
    <property type="evidence" value="ECO:0007669"/>
    <property type="project" value="TreeGrafter"/>
</dbReference>
<proteinExistence type="inferred from homology"/>
<evidence type="ECO:0000256" key="7">
    <source>
        <dbReference type="SAM" id="Phobius"/>
    </source>
</evidence>
<keyword evidence="7" id="KW-0812">Transmembrane</keyword>
<comment type="similarity">
    <text evidence="2">Belongs to the NodC/HAS family.</text>
</comment>
<gene>
    <name evidence="9" type="ORF">METZ01_LOCUS183051</name>
</gene>
<dbReference type="EMBL" id="UINC01036356">
    <property type="protein sequence ID" value="SVB30197.1"/>
    <property type="molecule type" value="Genomic_DNA"/>
</dbReference>
<feature type="transmembrane region" description="Helical" evidence="7">
    <location>
        <begin position="51"/>
        <end position="72"/>
    </location>
</feature>
<dbReference type="Pfam" id="PF00535">
    <property type="entry name" value="Glycos_transf_2"/>
    <property type="match status" value="1"/>
</dbReference>
<sequence>VPVHSLKKKDSLMAEPSVTRENVPYEIAFWMCVVAFLMLVIYVKITEVLHLHWIFVVYSVAVATLTVARYVFFMLYKPTLRHSGENVPTIQVIVPCWNESKKVYLTAKSIYKSRYPKDKLRITIVDDGSTDDTGIWLSKASESFGCNVITLEQNSGKRKAIQTALQESESEVTVLIDSDVQVSKNGLLEIVRGFSDENIAVVCGNTGVSNASRNLLTRMQEMYYYLSYRLFRSAESHFKTVVCCAGSFSAYRTDVLKEVASDNWVEHQFLGTRRTYGDDRSLTRMVLAKGYDTVYQPHANAATFVPEDLGSFINQQSRWRKGYLFEALMASTHMWKRPFGAAVLFYLSLFLVMMGPIVMLYCLVLTTLLVGTIPTGYVAAILVISTLHQVFFAIFKEAHVLKVGAFTLFPAIPFWLFTTIVLIPLALISIKKKSWLTREKRETSQRMDPNGST</sequence>
<feature type="transmembrane region" description="Helical" evidence="7">
    <location>
        <begin position="343"/>
        <end position="370"/>
    </location>
</feature>
<evidence type="ECO:0000256" key="2">
    <source>
        <dbReference type="ARBA" id="ARBA00006782"/>
    </source>
</evidence>
<dbReference type="GO" id="GO:0050501">
    <property type="term" value="F:hyaluronan synthase activity"/>
    <property type="evidence" value="ECO:0007669"/>
    <property type="project" value="TreeGrafter"/>
</dbReference>
<evidence type="ECO:0000256" key="1">
    <source>
        <dbReference type="ARBA" id="ARBA00004236"/>
    </source>
</evidence>
<dbReference type="InterPro" id="IPR029044">
    <property type="entry name" value="Nucleotide-diphossugar_trans"/>
</dbReference>
<feature type="non-terminal residue" evidence="9">
    <location>
        <position position="1"/>
    </location>
</feature>
<accession>A0A382CXZ1</accession>